<keyword evidence="5" id="KW-1185">Reference proteome</keyword>
<dbReference type="Gene3D" id="1.10.630.10">
    <property type="entry name" value="Cytochrome P450"/>
    <property type="match status" value="2"/>
</dbReference>
<keyword evidence="2" id="KW-0408">Iron</keyword>
<comment type="caution">
    <text evidence="4">The sequence shown here is derived from an EMBL/GenBank/DDBJ whole genome shotgun (WGS) entry which is preliminary data.</text>
</comment>
<protein>
    <recommendedName>
        <fullName evidence="6">Cytochrome P450</fullName>
    </recommendedName>
</protein>
<dbReference type="InterPro" id="IPR002397">
    <property type="entry name" value="Cyt_P450_B"/>
</dbReference>
<name>A0ABQ0TRQ2_9BACL</name>
<keyword evidence="3" id="KW-0560">Oxidoreductase</keyword>
<dbReference type="Pfam" id="PF00067">
    <property type="entry name" value="p450"/>
    <property type="match status" value="1"/>
</dbReference>
<keyword evidence="2" id="KW-0349">Heme</keyword>
<dbReference type="PANTHER" id="PTHR46696:SF1">
    <property type="entry name" value="CYTOCHROME P450 YJIB-RELATED"/>
    <property type="match status" value="1"/>
</dbReference>
<evidence type="ECO:0000256" key="3">
    <source>
        <dbReference type="ARBA" id="ARBA00023033"/>
    </source>
</evidence>
<proteinExistence type="inferred from homology"/>
<evidence type="ECO:0000313" key="5">
    <source>
        <dbReference type="Proteomes" id="UP000319578"/>
    </source>
</evidence>
<sequence length="220" mass="25734">MQSEIIQRAEITCFKTKPKNFFPLSWYKKMLEEEPILYHAGTDTWNVFRYNDVKRVLSDYELSSSKRTRTITNVGFSDLIQAVFEGEKFTDEEIVRMTMFLLGAGIETTSHLLASSFYSLLYDDPELYQELRSNINLVPLFVEEMLRYRFHISKMDRTVKEDNHVLGVHMKKGDVVIAWMSASNMDKNVFEDPFTLNIHRENNNRHQTFAMGRISASGHL</sequence>
<reference evidence="4 5" key="1">
    <citation type="submission" date="2019-06" db="EMBL/GenBank/DDBJ databases">
        <title>Whole genome shotgun sequence of Brevibacillus reuszeri NBRC 15719.</title>
        <authorList>
            <person name="Hosoyama A."/>
            <person name="Uohara A."/>
            <person name="Ohji S."/>
            <person name="Ichikawa N."/>
        </authorList>
    </citation>
    <scope>NUCLEOTIDE SEQUENCE [LARGE SCALE GENOMIC DNA]</scope>
    <source>
        <strain evidence="4 5">NBRC 15719</strain>
    </source>
</reference>
<dbReference type="PRINTS" id="PR00359">
    <property type="entry name" value="BP450"/>
</dbReference>
<organism evidence="4 5">
    <name type="scientific">Brevibacillus reuszeri</name>
    <dbReference type="NCBI Taxonomy" id="54915"/>
    <lineage>
        <taxon>Bacteria</taxon>
        <taxon>Bacillati</taxon>
        <taxon>Bacillota</taxon>
        <taxon>Bacilli</taxon>
        <taxon>Bacillales</taxon>
        <taxon>Paenibacillaceae</taxon>
        <taxon>Brevibacillus</taxon>
    </lineage>
</organism>
<dbReference type="Proteomes" id="UP000319578">
    <property type="component" value="Unassembled WGS sequence"/>
</dbReference>
<comment type="similarity">
    <text evidence="1">Belongs to the cytochrome P450 family.</text>
</comment>
<dbReference type="EMBL" id="BJON01000016">
    <property type="protein sequence ID" value="GED70504.1"/>
    <property type="molecule type" value="Genomic_DNA"/>
</dbReference>
<accession>A0ABQ0TRQ2</accession>
<evidence type="ECO:0008006" key="6">
    <source>
        <dbReference type="Google" id="ProtNLM"/>
    </source>
</evidence>
<evidence type="ECO:0000256" key="2">
    <source>
        <dbReference type="ARBA" id="ARBA00022617"/>
    </source>
</evidence>
<dbReference type="InterPro" id="IPR036396">
    <property type="entry name" value="Cyt_P450_sf"/>
</dbReference>
<gene>
    <name evidence="4" type="ORF">BRE01_42060</name>
</gene>
<dbReference type="SUPFAM" id="SSF48264">
    <property type="entry name" value="Cytochrome P450"/>
    <property type="match status" value="1"/>
</dbReference>
<dbReference type="InterPro" id="IPR001128">
    <property type="entry name" value="Cyt_P450"/>
</dbReference>
<keyword evidence="2" id="KW-0479">Metal-binding</keyword>
<evidence type="ECO:0000256" key="1">
    <source>
        <dbReference type="ARBA" id="ARBA00010617"/>
    </source>
</evidence>
<evidence type="ECO:0000313" key="4">
    <source>
        <dbReference type="EMBL" id="GED70504.1"/>
    </source>
</evidence>
<keyword evidence="3" id="KW-0503">Monooxygenase</keyword>
<dbReference type="PANTHER" id="PTHR46696">
    <property type="entry name" value="P450, PUTATIVE (EUROFUNG)-RELATED"/>
    <property type="match status" value="1"/>
</dbReference>